<dbReference type="AlphaFoldDB" id="A0A5M8FVX4"/>
<dbReference type="Proteomes" id="UP000322981">
    <property type="component" value="Unassembled WGS sequence"/>
</dbReference>
<dbReference type="InterPro" id="IPR051122">
    <property type="entry name" value="SDR_DHRS6-like"/>
</dbReference>
<dbReference type="CDD" id="cd05233">
    <property type="entry name" value="SDR_c"/>
    <property type="match status" value="1"/>
</dbReference>
<dbReference type="Pfam" id="PF13561">
    <property type="entry name" value="adh_short_C2"/>
    <property type="match status" value="1"/>
</dbReference>
<dbReference type="EMBL" id="VWXX01000001">
    <property type="protein sequence ID" value="KAA6187945.1"/>
    <property type="molecule type" value="Genomic_DNA"/>
</dbReference>
<comment type="similarity">
    <text evidence="1">Belongs to the short-chain dehydrogenases/reductases (SDR) family.</text>
</comment>
<evidence type="ECO:0000256" key="1">
    <source>
        <dbReference type="ARBA" id="ARBA00006484"/>
    </source>
</evidence>
<comment type="caution">
    <text evidence="4">The sequence shown here is derived from an EMBL/GenBank/DDBJ whole genome shotgun (WGS) entry which is preliminary data.</text>
</comment>
<evidence type="ECO:0000313" key="5">
    <source>
        <dbReference type="Proteomes" id="UP000322981"/>
    </source>
</evidence>
<feature type="domain" description="Ketoreductase" evidence="3">
    <location>
        <begin position="3"/>
        <end position="165"/>
    </location>
</feature>
<accession>A0A5M8FVX4</accession>
<dbReference type="OrthoDB" id="9793499at2"/>
<dbReference type="SUPFAM" id="SSF51735">
    <property type="entry name" value="NAD(P)-binding Rossmann-fold domains"/>
    <property type="match status" value="1"/>
</dbReference>
<dbReference type="InterPro" id="IPR002347">
    <property type="entry name" value="SDR_fam"/>
</dbReference>
<name>A0A5M8FVX4_9GAMM</name>
<reference evidence="4 5" key="1">
    <citation type="submission" date="2019-09" db="EMBL/GenBank/DDBJ databases">
        <title>Whole-genome sequence of the purple sulfur bacterium Thiohalocapsa marina DSM 19078.</title>
        <authorList>
            <person name="Kyndt J.A."/>
            <person name="Meyer T.E."/>
        </authorList>
    </citation>
    <scope>NUCLEOTIDE SEQUENCE [LARGE SCALE GENOMIC DNA]</scope>
    <source>
        <strain evidence="4 5">DSM 19078</strain>
    </source>
</reference>
<dbReference type="Gene3D" id="3.40.50.720">
    <property type="entry name" value="NAD(P)-binding Rossmann-like Domain"/>
    <property type="match status" value="1"/>
</dbReference>
<protein>
    <submittedName>
        <fullName evidence="4">SDR family oxidoreductase</fullName>
    </submittedName>
</protein>
<evidence type="ECO:0000259" key="3">
    <source>
        <dbReference type="SMART" id="SM00822"/>
    </source>
</evidence>
<evidence type="ECO:0000313" key="4">
    <source>
        <dbReference type="EMBL" id="KAA6187945.1"/>
    </source>
</evidence>
<dbReference type="GO" id="GO:0016491">
    <property type="term" value="F:oxidoreductase activity"/>
    <property type="evidence" value="ECO:0007669"/>
    <property type="project" value="UniProtKB-KW"/>
</dbReference>
<dbReference type="PRINTS" id="PR00081">
    <property type="entry name" value="GDHRDH"/>
</dbReference>
<dbReference type="InterPro" id="IPR036291">
    <property type="entry name" value="NAD(P)-bd_dom_sf"/>
</dbReference>
<gene>
    <name evidence="4" type="ORF">F2Q65_00155</name>
</gene>
<proteinExistence type="inferred from homology"/>
<dbReference type="PANTHER" id="PTHR43477:SF1">
    <property type="entry name" value="DIHYDROANTICAPSIN 7-DEHYDROGENASE"/>
    <property type="match status" value="1"/>
</dbReference>
<dbReference type="InterPro" id="IPR057326">
    <property type="entry name" value="KR_dom"/>
</dbReference>
<organism evidence="4 5">
    <name type="scientific">Thiohalocapsa marina</name>
    <dbReference type="NCBI Taxonomy" id="424902"/>
    <lineage>
        <taxon>Bacteria</taxon>
        <taxon>Pseudomonadati</taxon>
        <taxon>Pseudomonadota</taxon>
        <taxon>Gammaproteobacteria</taxon>
        <taxon>Chromatiales</taxon>
        <taxon>Chromatiaceae</taxon>
        <taxon>Thiohalocapsa</taxon>
    </lineage>
</organism>
<dbReference type="PANTHER" id="PTHR43477">
    <property type="entry name" value="DIHYDROANTICAPSIN 7-DEHYDROGENASE"/>
    <property type="match status" value="1"/>
</dbReference>
<dbReference type="SMART" id="SM00822">
    <property type="entry name" value="PKS_KR"/>
    <property type="match status" value="1"/>
</dbReference>
<evidence type="ECO:0000256" key="2">
    <source>
        <dbReference type="ARBA" id="ARBA00023002"/>
    </source>
</evidence>
<keyword evidence="2" id="KW-0560">Oxidoreductase</keyword>
<keyword evidence="5" id="KW-1185">Reference proteome</keyword>
<sequence>MSKNHLIIGASSGVGAALCRELSARNHTVVHASRQPDTAALGAKAVTWDARDDAFPTDELPETLDGLVYCPGSIRLKPFGRMKPEEFRDDFELNLVGAVKAIQAALPALARSESASVLLFSTVAVQTGMPYHASVAAAKGAVEGLTRSLAAEFAPRIRVNAIAPTLTDTPLAARLLGSEEKRRAAAERHPLKRVIAPEETARTALWLLEDAPSVTGQIIRLDAGIGSLHLL</sequence>